<evidence type="ECO:0000313" key="2">
    <source>
        <dbReference type="EMBL" id="OAV91088.1"/>
    </source>
</evidence>
<dbReference type="Proteomes" id="UP000005240">
    <property type="component" value="Unassembled WGS sequence"/>
</dbReference>
<reference evidence="3" key="4">
    <citation type="submission" date="2025-05" db="UniProtKB">
        <authorList>
            <consortium name="EnsemblFungi"/>
        </authorList>
    </citation>
    <scope>IDENTIFICATION</scope>
    <source>
        <strain evidence="3">isolate 1-1 / race 1 (BBBD)</strain>
    </source>
</reference>
<evidence type="ECO:0000313" key="4">
    <source>
        <dbReference type="Proteomes" id="UP000005240"/>
    </source>
</evidence>
<protein>
    <submittedName>
        <fullName evidence="2 3">Uncharacterized protein</fullName>
    </submittedName>
</protein>
<dbReference type="EMBL" id="ADAS02000087">
    <property type="protein sequence ID" value="OAV91088.1"/>
    <property type="molecule type" value="Genomic_DNA"/>
</dbReference>
<dbReference type="EnsemblFungi" id="PTTG_28093-t43_1">
    <property type="protein sequence ID" value="PTTG_28093-t43_1-p1"/>
    <property type="gene ID" value="PTTG_28093"/>
</dbReference>
<dbReference type="OrthoDB" id="10640246at2759"/>
<dbReference type="AlphaFoldDB" id="A0A180GF64"/>
<gene>
    <name evidence="2" type="ORF">PTTG_28093</name>
</gene>
<evidence type="ECO:0000313" key="3">
    <source>
        <dbReference type="EnsemblFungi" id="PTTG_28093-t43_1-p1"/>
    </source>
</evidence>
<accession>A0A180GF64</accession>
<keyword evidence="4" id="KW-1185">Reference proteome</keyword>
<reference evidence="2" key="2">
    <citation type="submission" date="2016-05" db="EMBL/GenBank/DDBJ databases">
        <title>Comparative analysis highlights variable genome content of wheat rusts and divergence of the mating loci.</title>
        <authorList>
            <person name="Cuomo C.A."/>
            <person name="Bakkeren G."/>
            <person name="Szabo L."/>
            <person name="Khalil H."/>
            <person name="Joly D."/>
            <person name="Goldberg J."/>
            <person name="Young S."/>
            <person name="Zeng Q."/>
            <person name="Fellers J."/>
        </authorList>
    </citation>
    <scope>NUCLEOTIDE SEQUENCE [LARGE SCALE GENOMIC DNA]</scope>
    <source>
        <strain evidence="2">1-1 BBBD Race 1</strain>
    </source>
</reference>
<reference evidence="3 4" key="3">
    <citation type="journal article" date="2017" name="G3 (Bethesda)">
        <title>Comparative analysis highlights variable genome content of wheat rusts and divergence of the mating loci.</title>
        <authorList>
            <person name="Cuomo C.A."/>
            <person name="Bakkeren G."/>
            <person name="Khalil H.B."/>
            <person name="Panwar V."/>
            <person name="Joly D."/>
            <person name="Linning R."/>
            <person name="Sakthikumar S."/>
            <person name="Song X."/>
            <person name="Adiconis X."/>
            <person name="Fan L."/>
            <person name="Goldberg J.M."/>
            <person name="Levin J.Z."/>
            <person name="Young S."/>
            <person name="Zeng Q."/>
            <person name="Anikster Y."/>
            <person name="Bruce M."/>
            <person name="Wang M."/>
            <person name="Yin C."/>
            <person name="McCallum B."/>
            <person name="Szabo L.J."/>
            <person name="Hulbert S."/>
            <person name="Chen X."/>
            <person name="Fellers J.P."/>
        </authorList>
    </citation>
    <scope>NUCLEOTIDE SEQUENCE</scope>
    <source>
        <strain evidence="4">Isolate 1-1 / race 1 (BBBD)</strain>
        <strain evidence="3">isolate 1-1 / race 1 (BBBD)</strain>
    </source>
</reference>
<feature type="region of interest" description="Disordered" evidence="1">
    <location>
        <begin position="66"/>
        <end position="88"/>
    </location>
</feature>
<proteinExistence type="predicted"/>
<evidence type="ECO:0000256" key="1">
    <source>
        <dbReference type="SAM" id="MobiDB-lite"/>
    </source>
</evidence>
<name>A0A180GF64_PUCT1</name>
<sequence length="225" mass="25168">MIRFGTQSSALSSLVCGAWLTQPETAALDLNVPGLKHVLAEYKIEHESSARRNVLEQLYNSLKTCVQGRRENSKQPSTSNKKSKRAVDKWTSRKRCCVQKDNKKLPPLRTRTVWLAKKQAKKSKLDTSTNPPIRRSTRISAKAHAEANQALCSEAPAKAGKHIIDGNNPTIRHQQTSLHFKRPSSATATKVDQDATIKIYCNSSVARRAPNQRWESGNFEFAAFD</sequence>
<dbReference type="VEuPathDB" id="FungiDB:PTTG_28093"/>
<reference evidence="2" key="1">
    <citation type="submission" date="2009-11" db="EMBL/GenBank/DDBJ databases">
        <authorList>
            <consortium name="The Broad Institute Genome Sequencing Platform"/>
            <person name="Ward D."/>
            <person name="Feldgarden M."/>
            <person name="Earl A."/>
            <person name="Young S.K."/>
            <person name="Zeng Q."/>
            <person name="Koehrsen M."/>
            <person name="Alvarado L."/>
            <person name="Berlin A."/>
            <person name="Bochicchio J."/>
            <person name="Borenstein D."/>
            <person name="Chapman S.B."/>
            <person name="Chen Z."/>
            <person name="Engels R."/>
            <person name="Freedman E."/>
            <person name="Gellesch M."/>
            <person name="Goldberg J."/>
            <person name="Griggs A."/>
            <person name="Gujja S."/>
            <person name="Heilman E."/>
            <person name="Heiman D."/>
            <person name="Hepburn T."/>
            <person name="Howarth C."/>
            <person name="Jen D."/>
            <person name="Larson L."/>
            <person name="Lewis B."/>
            <person name="Mehta T."/>
            <person name="Park D."/>
            <person name="Pearson M."/>
            <person name="Roberts A."/>
            <person name="Saif S."/>
            <person name="Shea T."/>
            <person name="Shenoy N."/>
            <person name="Sisk P."/>
            <person name="Stolte C."/>
            <person name="Sykes S."/>
            <person name="Thomson T."/>
            <person name="Walk T."/>
            <person name="White J."/>
            <person name="Yandava C."/>
            <person name="Izard J."/>
            <person name="Baranova O.V."/>
            <person name="Blanton J.M."/>
            <person name="Tanner A.C."/>
            <person name="Dewhirst F.E."/>
            <person name="Haas B."/>
            <person name="Nusbaum C."/>
            <person name="Birren B."/>
        </authorList>
    </citation>
    <scope>NUCLEOTIDE SEQUENCE [LARGE SCALE GENOMIC DNA]</scope>
    <source>
        <strain evidence="2">1-1 BBBD Race 1</strain>
    </source>
</reference>
<organism evidence="2">
    <name type="scientific">Puccinia triticina (isolate 1-1 / race 1 (BBBD))</name>
    <name type="common">Brown leaf rust fungus</name>
    <dbReference type="NCBI Taxonomy" id="630390"/>
    <lineage>
        <taxon>Eukaryota</taxon>
        <taxon>Fungi</taxon>
        <taxon>Dikarya</taxon>
        <taxon>Basidiomycota</taxon>
        <taxon>Pucciniomycotina</taxon>
        <taxon>Pucciniomycetes</taxon>
        <taxon>Pucciniales</taxon>
        <taxon>Pucciniaceae</taxon>
        <taxon>Puccinia</taxon>
    </lineage>
</organism>
<dbReference type="STRING" id="630390.A0A180GF64"/>